<protein>
    <submittedName>
        <fullName evidence="2">Uncharacterized protein</fullName>
    </submittedName>
</protein>
<proteinExistence type="predicted"/>
<name>C1FDP7_MICCC</name>
<dbReference type="AlphaFoldDB" id="C1FDP7"/>
<dbReference type="InParanoid" id="C1FDP7"/>
<dbReference type="RefSeq" id="XP_002507172.1">
    <property type="nucleotide sequence ID" value="XM_002507126.1"/>
</dbReference>
<dbReference type="GeneID" id="8250484"/>
<gene>
    <name evidence="2" type="ORF">MICPUN_55140</name>
</gene>
<evidence type="ECO:0000256" key="1">
    <source>
        <dbReference type="SAM" id="MobiDB-lite"/>
    </source>
</evidence>
<keyword evidence="3" id="KW-1185">Reference proteome</keyword>
<feature type="compositionally biased region" description="Basic and acidic residues" evidence="1">
    <location>
        <begin position="17"/>
        <end position="26"/>
    </location>
</feature>
<dbReference type="KEGG" id="mis:MICPUN_55140"/>
<evidence type="ECO:0000313" key="2">
    <source>
        <dbReference type="EMBL" id="ACO68430.1"/>
    </source>
</evidence>
<feature type="region of interest" description="Disordered" evidence="1">
    <location>
        <begin position="1"/>
        <end position="26"/>
    </location>
</feature>
<sequence>MPNCTSGDVKLTTGTERPIERTRQRRPTEGYSCIDYASSPSGFLYLQKFIRRQNCTSINCKDIPNAVA</sequence>
<dbReference type="Proteomes" id="UP000002009">
    <property type="component" value="Chromosome 1"/>
</dbReference>
<dbReference type="EMBL" id="CP001574">
    <property type="protein sequence ID" value="ACO68430.1"/>
    <property type="molecule type" value="Genomic_DNA"/>
</dbReference>
<reference evidence="2 3" key="1">
    <citation type="journal article" date="2009" name="Science">
        <title>Green evolution and dynamic adaptations revealed by genomes of the marine picoeukaryotes Micromonas.</title>
        <authorList>
            <person name="Worden A.Z."/>
            <person name="Lee J.H."/>
            <person name="Mock T."/>
            <person name="Rouze P."/>
            <person name="Simmons M.P."/>
            <person name="Aerts A.L."/>
            <person name="Allen A.E."/>
            <person name="Cuvelier M.L."/>
            <person name="Derelle E."/>
            <person name="Everett M.V."/>
            <person name="Foulon E."/>
            <person name="Grimwood J."/>
            <person name="Gundlach H."/>
            <person name="Henrissat B."/>
            <person name="Napoli C."/>
            <person name="McDonald S.M."/>
            <person name="Parker M.S."/>
            <person name="Rombauts S."/>
            <person name="Salamov A."/>
            <person name="Von Dassow P."/>
            <person name="Badger J.H."/>
            <person name="Coutinho P.M."/>
            <person name="Demir E."/>
            <person name="Dubchak I."/>
            <person name="Gentemann C."/>
            <person name="Eikrem W."/>
            <person name="Gready J.E."/>
            <person name="John U."/>
            <person name="Lanier W."/>
            <person name="Lindquist E.A."/>
            <person name="Lucas S."/>
            <person name="Mayer K.F."/>
            <person name="Moreau H."/>
            <person name="Not F."/>
            <person name="Otillar R."/>
            <person name="Panaud O."/>
            <person name="Pangilinan J."/>
            <person name="Paulsen I."/>
            <person name="Piegu B."/>
            <person name="Poliakov A."/>
            <person name="Robbens S."/>
            <person name="Schmutz J."/>
            <person name="Toulza E."/>
            <person name="Wyss T."/>
            <person name="Zelensky A."/>
            <person name="Zhou K."/>
            <person name="Armbrust E.V."/>
            <person name="Bhattacharya D."/>
            <person name="Goodenough U.W."/>
            <person name="Van de Peer Y."/>
            <person name="Grigoriev I.V."/>
        </authorList>
    </citation>
    <scope>NUCLEOTIDE SEQUENCE [LARGE SCALE GENOMIC DNA]</scope>
    <source>
        <strain evidence="3">RCC299 / NOUM17</strain>
    </source>
</reference>
<evidence type="ECO:0000313" key="3">
    <source>
        <dbReference type="Proteomes" id="UP000002009"/>
    </source>
</evidence>
<accession>C1FDP7</accession>
<organism evidence="2 3">
    <name type="scientific">Micromonas commoda (strain RCC299 / NOUM17 / CCMP2709)</name>
    <name type="common">Picoplanktonic green alga</name>
    <dbReference type="NCBI Taxonomy" id="296587"/>
    <lineage>
        <taxon>Eukaryota</taxon>
        <taxon>Viridiplantae</taxon>
        <taxon>Chlorophyta</taxon>
        <taxon>Mamiellophyceae</taxon>
        <taxon>Mamiellales</taxon>
        <taxon>Mamiellaceae</taxon>
        <taxon>Micromonas</taxon>
    </lineage>
</organism>